<sequence>MRELFESTIERLLADGSGSETVLASEGGVWSATLWDAIEDSGFTLAAAPESLGGADAGWADLYVIARAAGRYAVPLPLSEALLANWLLGSCGLEPQSGSLSFAANAQLTLSAGRVSGVLRDVPWGRHVQTVIAIADNDGVGPSLVVLARSQAQGIEQSLNVAGEPRDTLFFNNAVVVDSAPLPNGLSSEVLHLGGALIRSAQIAGALTRLLEMTSEYAGQRNQFGKPIGAFQAIQQQLAVFAEQTAAANIAAQAAFVQSDRALNWFAIAVAKVSAAEAATQCANIAHAVHGAIGFTQEYALQLYTRRLWAWRGEFGTATRWSQQIGAQVCAVGGDGFWPLLTQDSVSGASA</sequence>
<evidence type="ECO:0000256" key="3">
    <source>
        <dbReference type="ARBA" id="ARBA00022630"/>
    </source>
</evidence>
<dbReference type="OrthoDB" id="2450120at2"/>
<name>A0A1G7V945_9PSED</name>
<feature type="domain" description="Acyl-CoA dehydrogenase/oxidase C-terminal" evidence="6">
    <location>
        <begin position="200"/>
        <end position="310"/>
    </location>
</feature>
<dbReference type="InterPro" id="IPR009075">
    <property type="entry name" value="AcylCo_DH/oxidase_C"/>
</dbReference>
<organism evidence="7 8">
    <name type="scientific">Pseudomonas abietaniphila</name>
    <dbReference type="NCBI Taxonomy" id="89065"/>
    <lineage>
        <taxon>Bacteria</taxon>
        <taxon>Pseudomonadati</taxon>
        <taxon>Pseudomonadota</taxon>
        <taxon>Gammaproteobacteria</taxon>
        <taxon>Pseudomonadales</taxon>
        <taxon>Pseudomonadaceae</taxon>
        <taxon>Pseudomonas</taxon>
    </lineage>
</organism>
<dbReference type="SUPFAM" id="SSF56645">
    <property type="entry name" value="Acyl-CoA dehydrogenase NM domain-like"/>
    <property type="match status" value="1"/>
</dbReference>
<dbReference type="GO" id="GO:0003995">
    <property type="term" value="F:acyl-CoA dehydrogenase activity"/>
    <property type="evidence" value="ECO:0007669"/>
    <property type="project" value="TreeGrafter"/>
</dbReference>
<evidence type="ECO:0000313" key="7">
    <source>
        <dbReference type="EMBL" id="SDG56247.1"/>
    </source>
</evidence>
<dbReference type="InterPro" id="IPR009100">
    <property type="entry name" value="AcylCoA_DH/oxidase_NM_dom_sf"/>
</dbReference>
<dbReference type="SUPFAM" id="SSF47203">
    <property type="entry name" value="Acyl-CoA dehydrogenase C-terminal domain-like"/>
    <property type="match status" value="1"/>
</dbReference>
<keyword evidence="3" id="KW-0285">Flavoprotein</keyword>
<evidence type="ECO:0000313" key="8">
    <source>
        <dbReference type="Proteomes" id="UP000182894"/>
    </source>
</evidence>
<evidence type="ECO:0000256" key="5">
    <source>
        <dbReference type="ARBA" id="ARBA00023002"/>
    </source>
</evidence>
<proteinExistence type="inferred from homology"/>
<evidence type="ECO:0000256" key="4">
    <source>
        <dbReference type="ARBA" id="ARBA00022827"/>
    </source>
</evidence>
<keyword evidence="5" id="KW-0560">Oxidoreductase</keyword>
<dbReference type="GO" id="GO:0050660">
    <property type="term" value="F:flavin adenine dinucleotide binding"/>
    <property type="evidence" value="ECO:0007669"/>
    <property type="project" value="InterPro"/>
</dbReference>
<gene>
    <name evidence="7" type="ORF">SAMN05216605_102427</name>
</gene>
<accession>A0A1G7V945</accession>
<reference evidence="8" key="1">
    <citation type="submission" date="2016-10" db="EMBL/GenBank/DDBJ databases">
        <authorList>
            <person name="Varghese N."/>
            <person name="Submissions S."/>
        </authorList>
    </citation>
    <scope>NUCLEOTIDE SEQUENCE [LARGE SCALE GENOMIC DNA]</scope>
    <source>
        <strain evidence="8">ATCC 700689</strain>
    </source>
</reference>
<dbReference type="Proteomes" id="UP000182894">
    <property type="component" value="Unassembled WGS sequence"/>
</dbReference>
<protein>
    <submittedName>
        <fullName evidence="7">Acyl-CoA dehydrogenase</fullName>
    </submittedName>
</protein>
<dbReference type="Gene3D" id="1.10.540.10">
    <property type="entry name" value="Acyl-CoA dehydrogenase/oxidase, N-terminal domain"/>
    <property type="match status" value="1"/>
</dbReference>
<evidence type="ECO:0000256" key="1">
    <source>
        <dbReference type="ARBA" id="ARBA00001974"/>
    </source>
</evidence>
<comment type="cofactor">
    <cofactor evidence="1">
        <name>FAD</name>
        <dbReference type="ChEBI" id="CHEBI:57692"/>
    </cofactor>
</comment>
<dbReference type="InterPro" id="IPR037069">
    <property type="entry name" value="AcylCoA_DH/ox_N_sf"/>
</dbReference>
<dbReference type="EMBL" id="FNCO01000002">
    <property type="protein sequence ID" value="SDG56247.1"/>
    <property type="molecule type" value="Genomic_DNA"/>
</dbReference>
<dbReference type="InterPro" id="IPR036250">
    <property type="entry name" value="AcylCo_DH-like_C"/>
</dbReference>
<evidence type="ECO:0000256" key="2">
    <source>
        <dbReference type="ARBA" id="ARBA00009347"/>
    </source>
</evidence>
<dbReference type="PANTHER" id="PTHR43884">
    <property type="entry name" value="ACYL-COA DEHYDROGENASE"/>
    <property type="match status" value="1"/>
</dbReference>
<dbReference type="AlphaFoldDB" id="A0A1G7V945"/>
<keyword evidence="8" id="KW-1185">Reference proteome</keyword>
<dbReference type="PANTHER" id="PTHR43884:SF20">
    <property type="entry name" value="ACYL-COA DEHYDROGENASE FADE28"/>
    <property type="match status" value="1"/>
</dbReference>
<keyword evidence="4" id="KW-0274">FAD</keyword>
<dbReference type="STRING" id="89065.SAMN05216605_102427"/>
<dbReference type="RefSeq" id="WP_074750842.1">
    <property type="nucleotide sequence ID" value="NZ_FNCO01000002.1"/>
</dbReference>
<dbReference type="Pfam" id="PF00441">
    <property type="entry name" value="Acyl-CoA_dh_1"/>
    <property type="match status" value="1"/>
</dbReference>
<dbReference type="Gene3D" id="1.20.140.10">
    <property type="entry name" value="Butyryl-CoA Dehydrogenase, subunit A, domain 3"/>
    <property type="match status" value="1"/>
</dbReference>
<evidence type="ECO:0000259" key="6">
    <source>
        <dbReference type="Pfam" id="PF00441"/>
    </source>
</evidence>
<comment type="similarity">
    <text evidence="2">Belongs to the acyl-CoA dehydrogenase family.</text>
</comment>